<evidence type="ECO:0000259" key="1">
    <source>
        <dbReference type="Pfam" id="PF10021"/>
    </source>
</evidence>
<name>A0AAD6CQ27_9EURO</name>
<dbReference type="Pfam" id="PF10021">
    <property type="entry name" value="PARG_cat_microb"/>
    <property type="match status" value="1"/>
</dbReference>
<dbReference type="AlphaFoldDB" id="A0AAD6CQ27"/>
<dbReference type="PANTHER" id="PTHR35596">
    <property type="entry name" value="DUF2263 DOMAIN-CONTAINING PROTEIN"/>
    <property type="match status" value="1"/>
</dbReference>
<organism evidence="2 3">
    <name type="scientific">Penicillium frequentans</name>
    <dbReference type="NCBI Taxonomy" id="3151616"/>
    <lineage>
        <taxon>Eukaryota</taxon>
        <taxon>Fungi</taxon>
        <taxon>Dikarya</taxon>
        <taxon>Ascomycota</taxon>
        <taxon>Pezizomycotina</taxon>
        <taxon>Eurotiomycetes</taxon>
        <taxon>Eurotiomycetidae</taxon>
        <taxon>Eurotiales</taxon>
        <taxon>Aspergillaceae</taxon>
        <taxon>Penicillium</taxon>
    </lineage>
</organism>
<dbReference type="EMBL" id="JAQIZZ010000007">
    <property type="protein sequence ID" value="KAJ5532915.1"/>
    <property type="molecule type" value="Genomic_DNA"/>
</dbReference>
<evidence type="ECO:0000313" key="3">
    <source>
        <dbReference type="Proteomes" id="UP001220324"/>
    </source>
</evidence>
<evidence type="ECO:0000313" key="2">
    <source>
        <dbReference type="EMBL" id="KAJ5532915.1"/>
    </source>
</evidence>
<dbReference type="Proteomes" id="UP001220324">
    <property type="component" value="Unassembled WGS sequence"/>
</dbReference>
<dbReference type="NCBIfam" id="TIGR02452">
    <property type="entry name" value="TIGR02452 family protein"/>
    <property type="match status" value="1"/>
</dbReference>
<accession>A0AAD6CQ27</accession>
<dbReference type="InterPro" id="IPR012664">
    <property type="entry name" value="CHP02452"/>
</dbReference>
<feature type="domain" description="Microbial-type PARG catalytic" evidence="1">
    <location>
        <begin position="37"/>
        <end position="145"/>
    </location>
</feature>
<dbReference type="PANTHER" id="PTHR35596:SF1">
    <property type="entry name" value="MICROBIAL-TYPE PARG CATALYTIC DOMAIN-CONTAINING PROTEIN"/>
    <property type="match status" value="1"/>
</dbReference>
<dbReference type="Gene3D" id="3.40.220.10">
    <property type="entry name" value="Leucine Aminopeptidase, subunit E, domain 1"/>
    <property type="match status" value="1"/>
</dbReference>
<dbReference type="InterPro" id="IPR019261">
    <property type="entry name" value="PARG_cat_microbial"/>
</dbReference>
<keyword evidence="3" id="KW-1185">Reference proteome</keyword>
<comment type="caution">
    <text evidence="2">The sequence shown here is derived from an EMBL/GenBank/DDBJ whole genome shotgun (WGS) entry which is preliminary data.</text>
</comment>
<reference evidence="2 3" key="1">
    <citation type="journal article" date="2023" name="IMA Fungus">
        <title>Comparative genomic study of the Penicillium genus elucidates a diverse pangenome and 15 lateral gene transfer events.</title>
        <authorList>
            <person name="Petersen C."/>
            <person name="Sorensen T."/>
            <person name="Nielsen M.R."/>
            <person name="Sondergaard T.E."/>
            <person name="Sorensen J.L."/>
            <person name="Fitzpatrick D.A."/>
            <person name="Frisvad J.C."/>
            <person name="Nielsen K.L."/>
        </authorList>
    </citation>
    <scope>NUCLEOTIDE SEQUENCE [LARGE SCALE GENOMIC DNA]</scope>
    <source>
        <strain evidence="2 3">IBT 35679</strain>
    </source>
</reference>
<gene>
    <name evidence="2" type="ORF">N7494_009467</name>
</gene>
<protein>
    <recommendedName>
        <fullName evidence="1">Microbial-type PARG catalytic domain-containing protein</fullName>
    </recommendedName>
</protein>
<dbReference type="InterPro" id="IPR043472">
    <property type="entry name" value="Macro_dom-like"/>
</dbReference>
<proteinExistence type="predicted"/>
<sequence>MNMMASPVREPPKRAQRQDMATETLMRTPGILMSTEASQSSIIYPDLLPRVNPPNPSAGKPRVTVRNQDSFTAAKEILDREPWASVGVLNMASNTEPGGGWLKGSLAQEEALCLRSTLAETLQDRFYPLTDFAAIWSSKVAVFRDEVKKWCLVYEPSKIFVVGVVSVAGLRCPPLAEDNEHFEYPGDIRVVKDKMRQVLRVFAKNNITHGVLGAMGCGAYRNPPREVARIYNEVMNEPEWNGVFKELVFAVLDSRAEGNYSIFKNALQNDA</sequence>
<dbReference type="SUPFAM" id="SSF52949">
    <property type="entry name" value="Macro domain-like"/>
    <property type="match status" value="1"/>
</dbReference>